<proteinExistence type="predicted"/>
<feature type="compositionally biased region" description="Basic and acidic residues" evidence="1">
    <location>
        <begin position="214"/>
        <end position="227"/>
    </location>
</feature>
<feature type="region of interest" description="Disordered" evidence="1">
    <location>
        <begin position="208"/>
        <end position="227"/>
    </location>
</feature>
<feature type="compositionally biased region" description="Polar residues" evidence="1">
    <location>
        <begin position="153"/>
        <end position="171"/>
    </location>
</feature>
<evidence type="ECO:0000313" key="3">
    <source>
        <dbReference type="Proteomes" id="UP000326924"/>
    </source>
</evidence>
<feature type="compositionally biased region" description="Polar residues" evidence="1">
    <location>
        <begin position="127"/>
        <end position="139"/>
    </location>
</feature>
<name>A0A5J5EX64_9PEZI</name>
<organism evidence="2 3">
    <name type="scientific">Sphaerosporella brunnea</name>
    <dbReference type="NCBI Taxonomy" id="1250544"/>
    <lineage>
        <taxon>Eukaryota</taxon>
        <taxon>Fungi</taxon>
        <taxon>Dikarya</taxon>
        <taxon>Ascomycota</taxon>
        <taxon>Pezizomycotina</taxon>
        <taxon>Pezizomycetes</taxon>
        <taxon>Pezizales</taxon>
        <taxon>Pyronemataceae</taxon>
        <taxon>Sphaerosporella</taxon>
    </lineage>
</organism>
<gene>
    <name evidence="2" type="ORF">FN846DRAFT_1014008</name>
</gene>
<sequence length="227" mass="24247">MLKEHNDPKKRPALIAILKCVGFDHLVRSEVAPLSAPRKSPNNRHPQAPIRHTGLKRVARNISEAPGAHSGLTHTVGPRLPHGPARLLAALVDTADAAVAPPAVDGETYQATGIELPLPIYRPFPDNPTTVPSIPASGQSDDDKKRKRKRKVNPQTATTRSIRSDNMSRCLSTTQGPRRRPGTGVRVGGSGKHLADSRRCAEWHCECAGGRGAPGHDGDIGAAERGD</sequence>
<dbReference type="AlphaFoldDB" id="A0A5J5EX64"/>
<comment type="caution">
    <text evidence="2">The sequence shown here is derived from an EMBL/GenBank/DDBJ whole genome shotgun (WGS) entry which is preliminary data.</text>
</comment>
<evidence type="ECO:0000313" key="2">
    <source>
        <dbReference type="EMBL" id="KAA8906157.1"/>
    </source>
</evidence>
<dbReference type="InParanoid" id="A0A5J5EX64"/>
<dbReference type="Proteomes" id="UP000326924">
    <property type="component" value="Unassembled WGS sequence"/>
</dbReference>
<feature type="region of interest" description="Disordered" evidence="1">
    <location>
        <begin position="33"/>
        <end position="52"/>
    </location>
</feature>
<reference evidence="2 3" key="1">
    <citation type="submission" date="2019-09" db="EMBL/GenBank/DDBJ databases">
        <title>Draft genome of the ectomycorrhizal ascomycete Sphaerosporella brunnea.</title>
        <authorList>
            <consortium name="DOE Joint Genome Institute"/>
            <person name="Benucci G.M."/>
            <person name="Marozzi G."/>
            <person name="Antonielli L."/>
            <person name="Sanchez S."/>
            <person name="Marco P."/>
            <person name="Wang X."/>
            <person name="Falini L.B."/>
            <person name="Barry K."/>
            <person name="Haridas S."/>
            <person name="Lipzen A."/>
            <person name="Labutti K."/>
            <person name="Grigoriev I.V."/>
            <person name="Murat C."/>
            <person name="Martin F."/>
            <person name="Albertini E."/>
            <person name="Donnini D."/>
            <person name="Bonito G."/>
        </authorList>
    </citation>
    <scope>NUCLEOTIDE SEQUENCE [LARGE SCALE GENOMIC DNA]</scope>
    <source>
        <strain evidence="2 3">Sb_GMNB300</strain>
    </source>
</reference>
<dbReference type="EMBL" id="VXIS01000091">
    <property type="protein sequence ID" value="KAA8906157.1"/>
    <property type="molecule type" value="Genomic_DNA"/>
</dbReference>
<protein>
    <submittedName>
        <fullName evidence="2">Uncharacterized protein</fullName>
    </submittedName>
</protein>
<feature type="region of interest" description="Disordered" evidence="1">
    <location>
        <begin position="120"/>
        <end position="196"/>
    </location>
</feature>
<accession>A0A5J5EX64</accession>
<keyword evidence="3" id="KW-1185">Reference proteome</keyword>
<evidence type="ECO:0000256" key="1">
    <source>
        <dbReference type="SAM" id="MobiDB-lite"/>
    </source>
</evidence>